<evidence type="ECO:0000256" key="1">
    <source>
        <dbReference type="ARBA" id="ARBA00022741"/>
    </source>
</evidence>
<accession>A0ABP9RKB4</accession>
<feature type="region of interest" description="Disordered" evidence="3">
    <location>
        <begin position="1"/>
        <end position="22"/>
    </location>
</feature>
<name>A0ABP9RKB4_9ACTN</name>
<dbReference type="PRINTS" id="PR00038">
    <property type="entry name" value="HTHLUXR"/>
</dbReference>
<dbReference type="SUPFAM" id="SSF52540">
    <property type="entry name" value="P-loop containing nucleoside triphosphate hydrolases"/>
    <property type="match status" value="1"/>
</dbReference>
<keyword evidence="6" id="KW-1185">Reference proteome</keyword>
<proteinExistence type="predicted"/>
<dbReference type="Proteomes" id="UP001501570">
    <property type="component" value="Unassembled WGS sequence"/>
</dbReference>
<dbReference type="Pfam" id="PF00196">
    <property type="entry name" value="GerE"/>
    <property type="match status" value="1"/>
</dbReference>
<dbReference type="PROSITE" id="PS50043">
    <property type="entry name" value="HTH_LUXR_2"/>
    <property type="match status" value="1"/>
</dbReference>
<evidence type="ECO:0000256" key="2">
    <source>
        <dbReference type="ARBA" id="ARBA00022840"/>
    </source>
</evidence>
<evidence type="ECO:0000313" key="5">
    <source>
        <dbReference type="EMBL" id="GAA5178741.1"/>
    </source>
</evidence>
<dbReference type="InterPro" id="IPR016032">
    <property type="entry name" value="Sig_transdc_resp-reg_C-effctor"/>
</dbReference>
<dbReference type="InterPro" id="IPR036388">
    <property type="entry name" value="WH-like_DNA-bd_sf"/>
</dbReference>
<dbReference type="InterPro" id="IPR027417">
    <property type="entry name" value="P-loop_NTPase"/>
</dbReference>
<feature type="domain" description="HTH luxR-type" evidence="4">
    <location>
        <begin position="868"/>
        <end position="933"/>
    </location>
</feature>
<dbReference type="PANTHER" id="PTHR16305">
    <property type="entry name" value="TESTICULAR SOLUBLE ADENYLYL CYCLASE"/>
    <property type="match status" value="1"/>
</dbReference>
<keyword evidence="2" id="KW-0067">ATP-binding</keyword>
<evidence type="ECO:0000259" key="4">
    <source>
        <dbReference type="PROSITE" id="PS50043"/>
    </source>
</evidence>
<dbReference type="InterPro" id="IPR000792">
    <property type="entry name" value="Tscrpt_reg_LuxR_C"/>
</dbReference>
<dbReference type="CDD" id="cd06170">
    <property type="entry name" value="LuxR_C_like"/>
    <property type="match status" value="1"/>
</dbReference>
<dbReference type="InterPro" id="IPR041664">
    <property type="entry name" value="AAA_16"/>
</dbReference>
<gene>
    <name evidence="5" type="ORF">GCM10023322_06610</name>
</gene>
<dbReference type="RefSeq" id="WP_345625939.1">
    <property type="nucleotide sequence ID" value="NZ_BAABJQ010000002.1"/>
</dbReference>
<dbReference type="PANTHER" id="PTHR16305:SF35">
    <property type="entry name" value="TRANSCRIPTIONAL ACTIVATOR DOMAIN"/>
    <property type="match status" value="1"/>
</dbReference>
<dbReference type="EMBL" id="BAABJQ010000002">
    <property type="protein sequence ID" value="GAA5178741.1"/>
    <property type="molecule type" value="Genomic_DNA"/>
</dbReference>
<dbReference type="Gene3D" id="1.10.10.10">
    <property type="entry name" value="Winged helix-like DNA-binding domain superfamily/Winged helix DNA-binding domain"/>
    <property type="match status" value="1"/>
</dbReference>
<comment type="caution">
    <text evidence="5">The sequence shown here is derived from an EMBL/GenBank/DDBJ whole genome shotgun (WGS) entry which is preliminary data.</text>
</comment>
<sequence>MITRSSPPEARRATGPRSVPLPGRQEQCLAIDELTDSVRAGRSAVLVLVGEAGIGKTRLLEYAAGAAADLRIAQVAGWEPEARLAYAALHRLLRPYLDRTARLPSPQRDALAAAFGLAAGVRADRFLVGLATLTLLADVACGLPLVCLVDDAHWLDRETVAVLAFIARRLRAERIGLMIAARDEPVPPPALDGLPRLPIAGLPDRAARELLALAAPGRIAPLVAGRMIAETRGNPLALIELTGQLSADQLAGGASLPDRLPLSQGMRAHFLRRVRIMPATTRSLLLIAAVAPADDIAVIWRTAALLGLPDDAPDPAVAAGILTAAPAFAFRHPLIASAVYSGAPAAQRRRVHAGVAEATDRDADPDRRAWHLAEATAGLDEDVAAELERASPRARARGGYPMLARFLSRAAELTPHPQRRAGRLLGAAQAHLAAGDPVAAGRRLEQAASGPHTPAMRAAAQQTRAALAWFGGEVATVVSAMMLEAATEPDLPAQLSHGILFDALTAAMLSRQHTAGTTIADVARAARRAPGRGQAPASTTRLLLDAFATRVLDGFTPAVPHLRAAMVALRTDRELAHGAIPFAAIGNWAAQELLDDEAHEAILRHAASLARERGALHALETALHGLASCATWAGDFARADALYAEAADVGTITGTGDDGSAARQIELLAWRGREAPVRAAADCAFNDWEARRGLAVVGNHARNALAILELGHGRYQQALAWTLPGFHDDVIGQGNRMLPNLIEAAVRAGDRPSAQAALARLAERASASGTAWALGVLARSRALLTDDDGAHARYCEATEALAGSRMATELARTHLLHGEWLRRRKRRTEARTHLRIAHDAFTDMGATAFAERARVELLATGQHGRPRTVPAGHDLTSQETRVAALAATGATNTEIATQLFVTASTVEYHLNKIFRKLDITSRRQLARALAAPPD</sequence>
<dbReference type="Pfam" id="PF13191">
    <property type="entry name" value="AAA_16"/>
    <property type="match status" value="1"/>
</dbReference>
<reference evidence="6" key="1">
    <citation type="journal article" date="2019" name="Int. J. Syst. Evol. Microbiol.">
        <title>The Global Catalogue of Microorganisms (GCM) 10K type strain sequencing project: providing services to taxonomists for standard genome sequencing and annotation.</title>
        <authorList>
            <consortium name="The Broad Institute Genomics Platform"/>
            <consortium name="The Broad Institute Genome Sequencing Center for Infectious Disease"/>
            <person name="Wu L."/>
            <person name="Ma J."/>
        </authorList>
    </citation>
    <scope>NUCLEOTIDE SEQUENCE [LARGE SCALE GENOMIC DNA]</scope>
    <source>
        <strain evidence="6">JCM 18304</strain>
    </source>
</reference>
<protein>
    <submittedName>
        <fullName evidence="5">LuxR family transcriptional regulator</fullName>
    </submittedName>
</protein>
<keyword evidence="1" id="KW-0547">Nucleotide-binding</keyword>
<organism evidence="5 6">
    <name type="scientific">Rugosimonospora acidiphila</name>
    <dbReference type="NCBI Taxonomy" id="556531"/>
    <lineage>
        <taxon>Bacteria</taxon>
        <taxon>Bacillati</taxon>
        <taxon>Actinomycetota</taxon>
        <taxon>Actinomycetes</taxon>
        <taxon>Micromonosporales</taxon>
        <taxon>Micromonosporaceae</taxon>
        <taxon>Rugosimonospora</taxon>
    </lineage>
</organism>
<dbReference type="SUPFAM" id="SSF46894">
    <property type="entry name" value="C-terminal effector domain of the bipartite response regulators"/>
    <property type="match status" value="1"/>
</dbReference>
<evidence type="ECO:0000256" key="3">
    <source>
        <dbReference type="SAM" id="MobiDB-lite"/>
    </source>
</evidence>
<evidence type="ECO:0000313" key="6">
    <source>
        <dbReference type="Proteomes" id="UP001501570"/>
    </source>
</evidence>
<dbReference type="SMART" id="SM00421">
    <property type="entry name" value="HTH_LUXR"/>
    <property type="match status" value="1"/>
</dbReference>